<feature type="compositionally biased region" description="Basic residues" evidence="1">
    <location>
        <begin position="49"/>
        <end position="59"/>
    </location>
</feature>
<keyword evidence="3" id="KW-1185">Reference proteome</keyword>
<dbReference type="OrthoDB" id="40334at2759"/>
<evidence type="ECO:0000256" key="1">
    <source>
        <dbReference type="SAM" id="MobiDB-lite"/>
    </source>
</evidence>
<name>A0A2J8AA64_9CHLO</name>
<comment type="caution">
    <text evidence="2">The sequence shown here is derived from an EMBL/GenBank/DDBJ whole genome shotgun (WGS) entry which is preliminary data.</text>
</comment>
<sequence length="372" mass="39027">MQLGSRLGAHAQGTCVRRCTCPALALPARPAPAPPPVSVPPRRASVLARAKRASKRSSKKAPADDTNAEAASGWDAALANIPTESGPPASSSELDEAALTERTAEQGPSDAEPPSTSEAAEPAKPSRALVPRAKKPPSTVMRLAEYTMLMEAREDRAAADEVDRKERAAQEAAASGGSALAVPGRTSERPRDDRASLGMGPRPGGGAGAQPPHGLTLRLGPGPPAGGAVAAQGDVELFFVSCGNTADMPGWLQYTAFPGERTLLDQANAVYDALGTRRGVVRTLLHPYMWLVLPFRLAARGTLSGLGRAMRVWRPLVPEKKVHSFLQGGTFVFRGSRLLWSHLNAVPGDEPPLEEVLIEVRKGLGGGPARQA</sequence>
<dbReference type="InterPro" id="IPR032801">
    <property type="entry name" value="PXL2A/B/C"/>
</dbReference>
<feature type="region of interest" description="Disordered" evidence="1">
    <location>
        <begin position="157"/>
        <end position="215"/>
    </location>
</feature>
<dbReference type="EMBL" id="PGGS01000093">
    <property type="protein sequence ID" value="PNH09373.1"/>
    <property type="molecule type" value="Genomic_DNA"/>
</dbReference>
<feature type="compositionally biased region" description="Low complexity" evidence="1">
    <location>
        <begin position="170"/>
        <end position="181"/>
    </location>
</feature>
<feature type="compositionally biased region" description="Basic and acidic residues" evidence="1">
    <location>
        <begin position="157"/>
        <end position="169"/>
    </location>
</feature>
<dbReference type="Pfam" id="PF13911">
    <property type="entry name" value="AhpC-TSA_2"/>
    <property type="match status" value="1"/>
</dbReference>
<protein>
    <submittedName>
        <fullName evidence="2">Uncharacterized protein</fullName>
    </submittedName>
</protein>
<dbReference type="Proteomes" id="UP000236333">
    <property type="component" value="Unassembled WGS sequence"/>
</dbReference>
<feature type="compositionally biased region" description="Basic and acidic residues" evidence="1">
    <location>
        <begin position="186"/>
        <end position="195"/>
    </location>
</feature>
<dbReference type="AlphaFoldDB" id="A0A2J8AA64"/>
<feature type="compositionally biased region" description="Pro residues" evidence="1">
    <location>
        <begin position="29"/>
        <end position="39"/>
    </location>
</feature>
<gene>
    <name evidence="2" type="ORF">TSOC_004015</name>
</gene>
<organism evidence="2 3">
    <name type="scientific">Tetrabaena socialis</name>
    <dbReference type="NCBI Taxonomy" id="47790"/>
    <lineage>
        <taxon>Eukaryota</taxon>
        <taxon>Viridiplantae</taxon>
        <taxon>Chlorophyta</taxon>
        <taxon>core chlorophytes</taxon>
        <taxon>Chlorophyceae</taxon>
        <taxon>CS clade</taxon>
        <taxon>Chlamydomonadales</taxon>
        <taxon>Tetrabaenaceae</taxon>
        <taxon>Tetrabaena</taxon>
    </lineage>
</organism>
<evidence type="ECO:0000313" key="3">
    <source>
        <dbReference type="Proteomes" id="UP000236333"/>
    </source>
</evidence>
<accession>A0A2J8AA64</accession>
<reference evidence="2 3" key="1">
    <citation type="journal article" date="2017" name="Mol. Biol. Evol.">
        <title>The 4-celled Tetrabaena socialis nuclear genome reveals the essential components for genetic control of cell number at the origin of multicellularity in the volvocine lineage.</title>
        <authorList>
            <person name="Featherston J."/>
            <person name="Arakaki Y."/>
            <person name="Hanschen E.R."/>
            <person name="Ferris P.J."/>
            <person name="Michod R.E."/>
            <person name="Olson B.J.S.C."/>
            <person name="Nozaki H."/>
            <person name="Durand P.M."/>
        </authorList>
    </citation>
    <scope>NUCLEOTIDE SEQUENCE [LARGE SCALE GENOMIC DNA]</scope>
    <source>
        <strain evidence="2 3">NIES-571</strain>
    </source>
</reference>
<feature type="region of interest" description="Disordered" evidence="1">
    <location>
        <begin position="29"/>
        <end position="136"/>
    </location>
</feature>
<evidence type="ECO:0000313" key="2">
    <source>
        <dbReference type="EMBL" id="PNH09373.1"/>
    </source>
</evidence>
<proteinExistence type="predicted"/>